<organism evidence="8">
    <name type="scientific">Podoviridae sp. ctIlO27</name>
    <dbReference type="NCBI Taxonomy" id="2825238"/>
    <lineage>
        <taxon>Viruses</taxon>
        <taxon>Duplodnaviria</taxon>
        <taxon>Heunggongvirae</taxon>
        <taxon>Uroviricota</taxon>
        <taxon>Caudoviricetes</taxon>
    </lineage>
</organism>
<dbReference type="SUPFAM" id="SSF102114">
    <property type="entry name" value="Radical SAM enzymes"/>
    <property type="match status" value="1"/>
</dbReference>
<name>A0A8S5PZC7_9CAUD</name>
<dbReference type="PANTHER" id="PTHR43273">
    <property type="entry name" value="ANAEROBIC SULFATASE-MATURATING ENZYME HOMOLOG ASLB-RELATED"/>
    <property type="match status" value="1"/>
</dbReference>
<keyword evidence="5" id="KW-0411">Iron-sulfur</keyword>
<reference evidence="8" key="1">
    <citation type="journal article" date="2021" name="Proc. Natl. Acad. Sci. U.S.A.">
        <title>A Catalog of Tens of Thousands of Viruses from Human Metagenomes Reveals Hidden Associations with Chronic Diseases.</title>
        <authorList>
            <person name="Tisza M.J."/>
            <person name="Buck C.B."/>
        </authorList>
    </citation>
    <scope>NUCLEOTIDE SEQUENCE</scope>
    <source>
        <strain evidence="8">CtIlO27</strain>
    </source>
</reference>
<evidence type="ECO:0000256" key="2">
    <source>
        <dbReference type="ARBA" id="ARBA00022691"/>
    </source>
</evidence>
<keyword evidence="4" id="KW-0408">Iron</keyword>
<dbReference type="GO" id="GO:0051536">
    <property type="term" value="F:iron-sulfur cluster binding"/>
    <property type="evidence" value="ECO:0007669"/>
    <property type="project" value="UniProtKB-KW"/>
</dbReference>
<evidence type="ECO:0000313" key="8">
    <source>
        <dbReference type="EMBL" id="DAE11741.1"/>
    </source>
</evidence>
<accession>A0A8S5PZC7</accession>
<evidence type="ECO:0000256" key="1">
    <source>
        <dbReference type="ARBA" id="ARBA00001966"/>
    </source>
</evidence>
<evidence type="ECO:0000256" key="4">
    <source>
        <dbReference type="ARBA" id="ARBA00023004"/>
    </source>
</evidence>
<dbReference type="InterPro" id="IPR023885">
    <property type="entry name" value="4Fe4S-binding_SPASM_dom"/>
</dbReference>
<evidence type="ECO:0000256" key="6">
    <source>
        <dbReference type="ARBA" id="ARBA00023601"/>
    </source>
</evidence>
<protein>
    <submittedName>
        <fullName evidence="8">Fe-S oxidoreductase</fullName>
    </submittedName>
</protein>
<proteinExistence type="inferred from homology"/>
<dbReference type="SFLD" id="SFLDS00029">
    <property type="entry name" value="Radical_SAM"/>
    <property type="match status" value="1"/>
</dbReference>
<keyword evidence="2" id="KW-0949">S-adenosyl-L-methionine</keyword>
<dbReference type="GO" id="GO:0046872">
    <property type="term" value="F:metal ion binding"/>
    <property type="evidence" value="ECO:0007669"/>
    <property type="project" value="UniProtKB-KW"/>
</dbReference>
<dbReference type="GO" id="GO:0016491">
    <property type="term" value="F:oxidoreductase activity"/>
    <property type="evidence" value="ECO:0007669"/>
    <property type="project" value="InterPro"/>
</dbReference>
<evidence type="ECO:0000256" key="3">
    <source>
        <dbReference type="ARBA" id="ARBA00022723"/>
    </source>
</evidence>
<dbReference type="PANTHER" id="PTHR43273:SF3">
    <property type="entry name" value="ANAEROBIC SULFATASE-MATURATING ENZYME HOMOLOG ASLB-RELATED"/>
    <property type="match status" value="1"/>
</dbReference>
<keyword evidence="3" id="KW-0479">Metal-binding</keyword>
<dbReference type="Pfam" id="PF04055">
    <property type="entry name" value="Radical_SAM"/>
    <property type="match status" value="1"/>
</dbReference>
<comment type="similarity">
    <text evidence="6">Belongs to the radical SAM superfamily. Anaerobic sulfatase-maturating enzyme family.</text>
</comment>
<comment type="cofactor">
    <cofactor evidence="1">
        <name>[4Fe-4S] cluster</name>
        <dbReference type="ChEBI" id="CHEBI:49883"/>
    </cofactor>
</comment>
<dbReference type="SFLD" id="SFLDG01067">
    <property type="entry name" value="SPASM/twitch_domain_containing"/>
    <property type="match status" value="1"/>
</dbReference>
<dbReference type="InterPro" id="IPR013785">
    <property type="entry name" value="Aldolase_TIM"/>
</dbReference>
<dbReference type="PROSITE" id="PS51918">
    <property type="entry name" value="RADICAL_SAM"/>
    <property type="match status" value="1"/>
</dbReference>
<dbReference type="InterPro" id="IPR007197">
    <property type="entry name" value="rSAM"/>
</dbReference>
<evidence type="ECO:0000256" key="5">
    <source>
        <dbReference type="ARBA" id="ARBA00023014"/>
    </source>
</evidence>
<dbReference type="CDD" id="cd01335">
    <property type="entry name" value="Radical_SAM"/>
    <property type="match status" value="1"/>
</dbReference>
<dbReference type="InterPro" id="IPR058240">
    <property type="entry name" value="rSAM_sf"/>
</dbReference>
<dbReference type="EMBL" id="BK015536">
    <property type="protein sequence ID" value="DAE11741.1"/>
    <property type="molecule type" value="Genomic_DNA"/>
</dbReference>
<sequence length="360" mass="40301">MRNYLNNAVHTVFVMLGPKCNLRCRYCLQSPLRADREREAVDPEVLEFIRDIARNQCEPVSVHFYGGEPLMYQREVREIIEALDEEPNIRFSMISNGTLLTDELAGYLGASGVHYAVSWDGPNTEAVRGVDVFADPERRKRILGLRGLSLSSVISAYNYPLETLDALADLDREHQSLTGESLFVFFDEIMDTGLADRTLLAIDCDRVYREMSAVAAETEKALRGEGGNPWYANLGRRYVDRLQSGVEGRESFLRGTCACGNGYSVLNVDLRGKLYRCHNTDTVLGTIHDSYGQYLSNAVLHDPTRENAVRCEACPVVSICNAGCPLIGQEVRDAYYCRLKKAMFLPFVELVVRLSEEGGA</sequence>
<feature type="domain" description="Radical SAM core" evidence="7">
    <location>
        <begin position="6"/>
        <end position="225"/>
    </location>
</feature>
<dbReference type="Gene3D" id="3.20.20.70">
    <property type="entry name" value="Aldolase class I"/>
    <property type="match status" value="1"/>
</dbReference>
<dbReference type="NCBIfam" id="TIGR04085">
    <property type="entry name" value="rSAM_more_4Fe4S"/>
    <property type="match status" value="1"/>
</dbReference>
<evidence type="ECO:0000259" key="7">
    <source>
        <dbReference type="PROSITE" id="PS51918"/>
    </source>
</evidence>
<dbReference type="InterPro" id="IPR023867">
    <property type="entry name" value="Sulphatase_maturase_rSAM"/>
</dbReference>